<dbReference type="AlphaFoldDB" id="A0A0G4G7Z3"/>
<name>A0A0G4G7Z3_9ALVE</name>
<evidence type="ECO:0000313" key="2">
    <source>
        <dbReference type="EMBL" id="CEM24900.1"/>
    </source>
</evidence>
<feature type="compositionally biased region" description="Low complexity" evidence="1">
    <location>
        <begin position="14"/>
        <end position="44"/>
    </location>
</feature>
<protein>
    <recommendedName>
        <fullName evidence="3">Casein kinase substrate phosphoprotein PP28 domain-containing protein</fullName>
    </recommendedName>
</protein>
<dbReference type="EMBL" id="CDMZ01000974">
    <property type="protein sequence ID" value="CEM24900.1"/>
    <property type="molecule type" value="Genomic_DNA"/>
</dbReference>
<reference evidence="2" key="1">
    <citation type="submission" date="2014-11" db="EMBL/GenBank/DDBJ databases">
        <authorList>
            <person name="Otto D Thomas"/>
            <person name="Naeem Raeece"/>
        </authorList>
    </citation>
    <scope>NUCLEOTIDE SEQUENCE</scope>
</reference>
<gene>
    <name evidence="2" type="ORF">Cvel_20696</name>
</gene>
<dbReference type="VEuPathDB" id="CryptoDB:Cvel_20696"/>
<feature type="region of interest" description="Disordered" evidence="1">
    <location>
        <begin position="1"/>
        <end position="44"/>
    </location>
</feature>
<evidence type="ECO:0000256" key="1">
    <source>
        <dbReference type="SAM" id="MobiDB-lite"/>
    </source>
</evidence>
<accession>A0A0G4G7Z3</accession>
<evidence type="ECO:0008006" key="3">
    <source>
        <dbReference type="Google" id="ProtNLM"/>
    </source>
</evidence>
<sequence>MKGRGRGKSIASLAAESTVAPSSASSSSSSAAAAANANGSAVGVGSCEFLSGVRRVKRAGKGKGNASLSAEENLISQERNAQLDAARRRLEEREAAKRLQKEKKQKGGEKGASAFLKAKQRPWSFSSFFEVFSFASCIGL</sequence>
<organism evidence="2">
    <name type="scientific">Chromera velia CCMP2878</name>
    <dbReference type="NCBI Taxonomy" id="1169474"/>
    <lineage>
        <taxon>Eukaryota</taxon>
        <taxon>Sar</taxon>
        <taxon>Alveolata</taxon>
        <taxon>Colpodellida</taxon>
        <taxon>Chromeraceae</taxon>
        <taxon>Chromera</taxon>
    </lineage>
</organism>
<proteinExistence type="predicted"/>